<evidence type="ECO:0000256" key="1">
    <source>
        <dbReference type="SAM" id="SignalP"/>
    </source>
</evidence>
<organism evidence="2 3">
    <name type="scientific">Klebsiella variicola (strain 342)</name>
    <name type="common">Klebsiella pneumoniae</name>
    <dbReference type="NCBI Taxonomy" id="507522"/>
    <lineage>
        <taxon>Bacteria</taxon>
        <taxon>Pseudomonadati</taxon>
        <taxon>Pseudomonadota</taxon>
        <taxon>Gammaproteobacteria</taxon>
        <taxon>Enterobacterales</taxon>
        <taxon>Enterobacteriaceae</taxon>
        <taxon>Klebsiella/Raoultella group</taxon>
        <taxon>Klebsiella</taxon>
        <taxon>Klebsiella pneumoniae complex</taxon>
    </lineage>
</organism>
<reference evidence="2 3" key="1">
    <citation type="journal article" date="2008" name="PLoS Genet.">
        <title>Complete genome sequence of the N2-fixing broad host range endophyte Klebsiella pneumoniae 342 and virulence predictions verified in mice.</title>
        <authorList>
            <person name="Fouts D.E."/>
            <person name="Tyler H.L."/>
            <person name="DeBoy R.T."/>
            <person name="Daugherty S."/>
            <person name="Ren Q."/>
            <person name="Badger J.H."/>
            <person name="Durkin A.S."/>
            <person name="Huot H."/>
            <person name="Shrivastava S."/>
            <person name="Kothari S."/>
            <person name="Dodson R.J."/>
            <person name="Mohamoud Y."/>
            <person name="Khouri H."/>
            <person name="Roesch L.F."/>
            <person name="Krogfelt K.A."/>
            <person name="Struve C."/>
            <person name="Triplett E.W."/>
            <person name="Methe B.A."/>
        </authorList>
    </citation>
    <scope>NUCLEOTIDE SEQUENCE [LARGE SCALE GENOMIC DNA]</scope>
    <source>
        <strain evidence="2 3">342</strain>
    </source>
</reference>
<proteinExistence type="predicted"/>
<dbReference type="InterPro" id="IPR032710">
    <property type="entry name" value="NTF2-like_dom_sf"/>
</dbReference>
<dbReference type="SUPFAM" id="SSF54427">
    <property type="entry name" value="NTF2-like"/>
    <property type="match status" value="1"/>
</dbReference>
<dbReference type="Proteomes" id="UP000001734">
    <property type="component" value="Chromosome"/>
</dbReference>
<protein>
    <recommendedName>
        <fullName evidence="4">Ester cyclase</fullName>
    </recommendedName>
</protein>
<dbReference type="BioCyc" id="KPNE507522:GI0B-3256-MONOMER"/>
<evidence type="ECO:0000313" key="3">
    <source>
        <dbReference type="Proteomes" id="UP000001734"/>
    </source>
</evidence>
<dbReference type="GO" id="GO:0030638">
    <property type="term" value="P:polyketide metabolic process"/>
    <property type="evidence" value="ECO:0007669"/>
    <property type="project" value="InterPro"/>
</dbReference>
<keyword evidence="1" id="KW-0732">Signal</keyword>
<dbReference type="PANTHER" id="PTHR38436">
    <property type="entry name" value="POLYKETIDE CYCLASE SNOAL-LIKE DOMAIN"/>
    <property type="match status" value="1"/>
</dbReference>
<dbReference type="PANTHER" id="PTHR38436:SF1">
    <property type="entry name" value="ESTER CYCLASE"/>
    <property type="match status" value="1"/>
</dbReference>
<dbReference type="EMBL" id="CP000964">
    <property type="protein sequence ID" value="ACI08897.1"/>
    <property type="molecule type" value="Genomic_DNA"/>
</dbReference>
<name>B5XS96_KLEV3</name>
<dbReference type="AlphaFoldDB" id="B5XS96"/>
<feature type="chain" id="PRO_5002838117" description="Ester cyclase" evidence="1">
    <location>
        <begin position="46"/>
        <end position="199"/>
    </location>
</feature>
<sequence>MKMTRKMLPASRSFAVVCTQARRGITLRRCATALLLAGISGSAFSAPQGLLKPAQLIVDNGLPPATRAANEYVARQYATFWNTGDEALARAALAGNFIDKTPPEGRRQGPEGAILASRAFRQAVPDLRCDVEQMIVAGDRVVSHLHFHGHFTGTFGTRKGKGQSIDFIATDIYQISGGKIAANWHIEDNLTLMKQLGAQ</sequence>
<dbReference type="InterPro" id="IPR009959">
    <property type="entry name" value="Cyclase_SnoaL-like"/>
</dbReference>
<feature type="signal peptide" evidence="1">
    <location>
        <begin position="1"/>
        <end position="45"/>
    </location>
</feature>
<gene>
    <name evidence="2" type="ordered locus">KPK_3271</name>
</gene>
<accession>B5XS96</accession>
<evidence type="ECO:0008006" key="4">
    <source>
        <dbReference type="Google" id="ProtNLM"/>
    </source>
</evidence>
<dbReference type="KEGG" id="kpe:KPK_3271"/>
<evidence type="ECO:0000313" key="2">
    <source>
        <dbReference type="EMBL" id="ACI08897.1"/>
    </source>
</evidence>
<dbReference type="Pfam" id="PF07366">
    <property type="entry name" value="SnoaL"/>
    <property type="match status" value="1"/>
</dbReference>
<dbReference type="Gene3D" id="3.10.450.50">
    <property type="match status" value="1"/>
</dbReference>
<dbReference type="HOGENOM" id="CLU_100997_0_0_6"/>